<proteinExistence type="predicted"/>
<feature type="region of interest" description="Disordered" evidence="1">
    <location>
        <begin position="116"/>
        <end position="168"/>
    </location>
</feature>
<reference evidence="2" key="1">
    <citation type="journal article" date="2023" name="Science">
        <title>Genome structures resolve the early diversification of teleost fishes.</title>
        <authorList>
            <person name="Parey E."/>
            <person name="Louis A."/>
            <person name="Montfort J."/>
            <person name="Bouchez O."/>
            <person name="Roques C."/>
            <person name="Iampietro C."/>
            <person name="Lluch J."/>
            <person name="Castinel A."/>
            <person name="Donnadieu C."/>
            <person name="Desvignes T."/>
            <person name="Floi Bucao C."/>
            <person name="Jouanno E."/>
            <person name="Wen M."/>
            <person name="Mejri S."/>
            <person name="Dirks R."/>
            <person name="Jansen H."/>
            <person name="Henkel C."/>
            <person name="Chen W.J."/>
            <person name="Zahm M."/>
            <person name="Cabau C."/>
            <person name="Klopp C."/>
            <person name="Thompson A.W."/>
            <person name="Robinson-Rechavi M."/>
            <person name="Braasch I."/>
            <person name="Lecointre G."/>
            <person name="Bobe J."/>
            <person name="Postlethwait J.H."/>
            <person name="Berthelot C."/>
            <person name="Roest Crollius H."/>
            <person name="Guiguen Y."/>
        </authorList>
    </citation>
    <scope>NUCLEOTIDE SEQUENCE</scope>
    <source>
        <strain evidence="2">WJC10195</strain>
    </source>
</reference>
<accession>A0A9Q1GDC9</accession>
<feature type="compositionally biased region" description="Basic and acidic residues" evidence="1">
    <location>
        <begin position="124"/>
        <end position="138"/>
    </location>
</feature>
<protein>
    <submittedName>
        <fullName evidence="2">Uncharacterized protein</fullName>
    </submittedName>
</protein>
<feature type="region of interest" description="Disordered" evidence="1">
    <location>
        <begin position="189"/>
        <end position="243"/>
    </location>
</feature>
<comment type="caution">
    <text evidence="2">The sequence shown here is derived from an EMBL/GenBank/DDBJ whole genome shotgun (WGS) entry which is preliminary data.</text>
</comment>
<dbReference type="EMBL" id="JAINUF010000001">
    <property type="protein sequence ID" value="KAJ8381608.1"/>
    <property type="molecule type" value="Genomic_DNA"/>
</dbReference>
<sequence>MDDAGLRARSHYSSLAPRSARDGPLLVFVFIMASAGACRSRDTLVASRHRRALQQRHTAGRTVRRAAAPAASPESGVEDNGYRFSLCRLSLCRVRFEPATCYERYHTRDVQSLMTTGGGAAEMGTERDSRRRGTDKHQTQGQQTYWTYWTDDESGSSKPSRAAAQPQQQPGLLLNLGLQSVKALDDERVQGGADRWHSRRPQLARWGGGAMEKEQAAQSTLPNTLRLANKRRRHHNQSNNGER</sequence>
<organism evidence="2 3">
    <name type="scientific">Synaphobranchus kaupii</name>
    <name type="common">Kaup's arrowtooth eel</name>
    <dbReference type="NCBI Taxonomy" id="118154"/>
    <lineage>
        <taxon>Eukaryota</taxon>
        <taxon>Metazoa</taxon>
        <taxon>Chordata</taxon>
        <taxon>Craniata</taxon>
        <taxon>Vertebrata</taxon>
        <taxon>Euteleostomi</taxon>
        <taxon>Actinopterygii</taxon>
        <taxon>Neopterygii</taxon>
        <taxon>Teleostei</taxon>
        <taxon>Anguilliformes</taxon>
        <taxon>Synaphobranchidae</taxon>
        <taxon>Synaphobranchus</taxon>
    </lineage>
</organism>
<evidence type="ECO:0000313" key="2">
    <source>
        <dbReference type="EMBL" id="KAJ8381608.1"/>
    </source>
</evidence>
<feature type="compositionally biased region" description="Low complexity" evidence="1">
    <location>
        <begin position="139"/>
        <end position="149"/>
    </location>
</feature>
<feature type="compositionally biased region" description="Basic residues" evidence="1">
    <location>
        <begin position="53"/>
        <end position="64"/>
    </location>
</feature>
<evidence type="ECO:0000256" key="1">
    <source>
        <dbReference type="SAM" id="MobiDB-lite"/>
    </source>
</evidence>
<feature type="region of interest" description="Disordered" evidence="1">
    <location>
        <begin position="53"/>
        <end position="75"/>
    </location>
</feature>
<dbReference type="Proteomes" id="UP001152622">
    <property type="component" value="Chromosome 1"/>
</dbReference>
<evidence type="ECO:0000313" key="3">
    <source>
        <dbReference type="Proteomes" id="UP001152622"/>
    </source>
</evidence>
<feature type="compositionally biased region" description="Low complexity" evidence="1">
    <location>
        <begin position="65"/>
        <end position="75"/>
    </location>
</feature>
<dbReference type="AlphaFoldDB" id="A0A9Q1GDC9"/>
<keyword evidence="3" id="KW-1185">Reference proteome</keyword>
<name>A0A9Q1GDC9_SYNKA</name>
<gene>
    <name evidence="2" type="ORF">SKAU_G00023860</name>
</gene>